<feature type="non-terminal residue" evidence="4">
    <location>
        <position position="1"/>
    </location>
</feature>
<evidence type="ECO:0000256" key="1">
    <source>
        <dbReference type="SAM" id="MobiDB-lite"/>
    </source>
</evidence>
<keyword evidence="5" id="KW-1185">Reference proteome</keyword>
<keyword evidence="2" id="KW-0732">Signal</keyword>
<dbReference type="Pfam" id="PF03370">
    <property type="entry name" value="CBM_21"/>
    <property type="match status" value="1"/>
</dbReference>
<dbReference type="PROSITE" id="PS51159">
    <property type="entry name" value="CBM21"/>
    <property type="match status" value="1"/>
</dbReference>
<gene>
    <name evidence="4" type="ORF">PFISCL1PPCAC_16207</name>
</gene>
<dbReference type="EMBL" id="BTSY01000004">
    <property type="protein sequence ID" value="GMT24910.1"/>
    <property type="molecule type" value="Genomic_DNA"/>
</dbReference>
<name>A0AAV5W2I4_9BILA</name>
<dbReference type="GO" id="GO:2001069">
    <property type="term" value="F:glycogen binding"/>
    <property type="evidence" value="ECO:0007669"/>
    <property type="project" value="TreeGrafter"/>
</dbReference>
<dbReference type="GO" id="GO:0008157">
    <property type="term" value="F:protein phosphatase 1 binding"/>
    <property type="evidence" value="ECO:0007669"/>
    <property type="project" value="TreeGrafter"/>
</dbReference>
<protein>
    <recommendedName>
        <fullName evidence="3">CBM21 domain-containing protein</fullName>
    </recommendedName>
</protein>
<reference evidence="4" key="1">
    <citation type="submission" date="2023-10" db="EMBL/GenBank/DDBJ databases">
        <title>Genome assembly of Pristionchus species.</title>
        <authorList>
            <person name="Yoshida K."/>
            <person name="Sommer R.J."/>
        </authorList>
    </citation>
    <scope>NUCLEOTIDE SEQUENCE</scope>
    <source>
        <strain evidence="4">RS5133</strain>
    </source>
</reference>
<comment type="caution">
    <text evidence="4">The sequence shown here is derived from an EMBL/GenBank/DDBJ whole genome shotgun (WGS) entry which is preliminary data.</text>
</comment>
<feature type="compositionally biased region" description="Polar residues" evidence="1">
    <location>
        <begin position="83"/>
        <end position="95"/>
    </location>
</feature>
<feature type="domain" description="CBM21" evidence="3">
    <location>
        <begin position="194"/>
        <end position="302"/>
    </location>
</feature>
<dbReference type="PANTHER" id="PTHR12307:SF53">
    <property type="entry name" value="PROTEIN PHOSPHATASE 1 REGULATORY SUBUNIT"/>
    <property type="match status" value="1"/>
</dbReference>
<dbReference type="InterPro" id="IPR005036">
    <property type="entry name" value="CBM21_dom"/>
</dbReference>
<dbReference type="PANTHER" id="PTHR12307">
    <property type="entry name" value="PROTEIN PHOSPHATASE 1 REGULATORY SUBUNIT"/>
    <property type="match status" value="1"/>
</dbReference>
<evidence type="ECO:0000259" key="3">
    <source>
        <dbReference type="PROSITE" id="PS51159"/>
    </source>
</evidence>
<dbReference type="AlphaFoldDB" id="A0AAV5W2I4"/>
<dbReference type="GO" id="GO:0000164">
    <property type="term" value="C:protein phosphatase type 1 complex"/>
    <property type="evidence" value="ECO:0007669"/>
    <property type="project" value="TreeGrafter"/>
</dbReference>
<feature type="signal peptide" evidence="2">
    <location>
        <begin position="1"/>
        <end position="21"/>
    </location>
</feature>
<dbReference type="InterPro" id="IPR050782">
    <property type="entry name" value="PP1_regulatory_subunit_3"/>
</dbReference>
<accession>A0AAV5W2I4</accession>
<evidence type="ECO:0000256" key="2">
    <source>
        <dbReference type="SAM" id="SignalP"/>
    </source>
</evidence>
<feature type="region of interest" description="Disordered" evidence="1">
    <location>
        <begin position="77"/>
        <end position="102"/>
    </location>
</feature>
<dbReference type="Proteomes" id="UP001432322">
    <property type="component" value="Unassembled WGS sequence"/>
</dbReference>
<evidence type="ECO:0000313" key="4">
    <source>
        <dbReference type="EMBL" id="GMT24910.1"/>
    </source>
</evidence>
<organism evidence="4 5">
    <name type="scientific">Pristionchus fissidentatus</name>
    <dbReference type="NCBI Taxonomy" id="1538716"/>
    <lineage>
        <taxon>Eukaryota</taxon>
        <taxon>Metazoa</taxon>
        <taxon>Ecdysozoa</taxon>
        <taxon>Nematoda</taxon>
        <taxon>Chromadorea</taxon>
        <taxon>Rhabditida</taxon>
        <taxon>Rhabditina</taxon>
        <taxon>Diplogasteromorpha</taxon>
        <taxon>Diplogasteroidea</taxon>
        <taxon>Neodiplogasteridae</taxon>
        <taxon>Pristionchus</taxon>
    </lineage>
</organism>
<dbReference type="Gene3D" id="2.60.40.2440">
    <property type="entry name" value="Carbohydrate binding type-21 domain"/>
    <property type="match status" value="1"/>
</dbReference>
<dbReference type="GO" id="GO:0005979">
    <property type="term" value="P:regulation of glycogen biosynthetic process"/>
    <property type="evidence" value="ECO:0007669"/>
    <property type="project" value="TreeGrafter"/>
</dbReference>
<proteinExistence type="predicted"/>
<feature type="chain" id="PRO_5043574096" description="CBM21 domain-containing protein" evidence="2">
    <location>
        <begin position="22"/>
        <end position="367"/>
    </location>
</feature>
<evidence type="ECO:0000313" key="5">
    <source>
        <dbReference type="Proteomes" id="UP001432322"/>
    </source>
</evidence>
<sequence>RGGRMCPTTSLAPSICLFSLGALDPLPVVVPYCDEGVFTDDTVIAVRPAAAVIMPPPRLLRPVALPSIDCSLLVTPPRKDSADSLSPSTPDSGFSSDDGGPCLPRLERSKTLASALRKHRTSTSSSCKSVRFADSLGLDLEKMKYFTRDEENLFAKTLPNISSTSCSSPVASTTVASHRLLPTNFVYRSESESISRTRLGHVNIASLRTTHAGHLTGQINVLNLAYDKKIVLRYTVDGWLTSGELAASFSHKLFGNEDIDAFSFVLALPQQSSSSLCEMCISYTVSDRLYWDNNGGANYRLEWVAKEEKPLEETTHVLSRLPPSLRLSRFTRNESDDDLLSPIDKLPARSTRRWRGAGAKFESAAFI</sequence>
<dbReference type="InterPro" id="IPR038175">
    <property type="entry name" value="CBM21_dom_sf"/>
</dbReference>